<dbReference type="PANTHER" id="PTHR46020">
    <property type="entry name" value="OSJNBB0059K02.9 PROTEIN"/>
    <property type="match status" value="1"/>
</dbReference>
<name>A0A540L7L1_MALBA</name>
<feature type="chain" id="PRO_5022122116" description="SGNH hydrolase-type esterase domain-containing protein" evidence="6">
    <location>
        <begin position="25"/>
        <end position="308"/>
    </location>
</feature>
<reference evidence="7 8" key="1">
    <citation type="journal article" date="2019" name="G3 (Bethesda)">
        <title>Sequencing of a Wild Apple (Malus baccata) Genome Unravels the Differences Between Cultivated and Wild Apple Species Regarding Disease Resistance and Cold Tolerance.</title>
        <authorList>
            <person name="Chen X."/>
        </authorList>
    </citation>
    <scope>NUCLEOTIDE SEQUENCE [LARGE SCALE GENOMIC DNA]</scope>
    <source>
        <strain evidence="8">cv. Shandingzi</strain>
        <tissue evidence="7">Leaves</tissue>
    </source>
</reference>
<dbReference type="GO" id="GO:0016788">
    <property type="term" value="F:hydrolase activity, acting on ester bonds"/>
    <property type="evidence" value="ECO:0007669"/>
    <property type="project" value="InterPro"/>
</dbReference>
<dbReference type="EMBL" id="VIEB01000720">
    <property type="protein sequence ID" value="TQD82473.1"/>
    <property type="molecule type" value="Genomic_DNA"/>
</dbReference>
<dbReference type="PANTHER" id="PTHR46020:SF4">
    <property type="entry name" value="OS04G0650200 PROTEIN"/>
    <property type="match status" value="1"/>
</dbReference>
<evidence type="ECO:0000256" key="1">
    <source>
        <dbReference type="ARBA" id="ARBA00008668"/>
    </source>
</evidence>
<dbReference type="Pfam" id="PF00657">
    <property type="entry name" value="Lipase_GDSL"/>
    <property type="match status" value="1"/>
</dbReference>
<keyword evidence="4" id="KW-0443">Lipid metabolism</keyword>
<dbReference type="GO" id="GO:0016042">
    <property type="term" value="P:lipid catabolic process"/>
    <property type="evidence" value="ECO:0007669"/>
    <property type="project" value="UniProtKB-KW"/>
</dbReference>
<comment type="similarity">
    <text evidence="1">Belongs to the 'GDSL' lipolytic enzyme family.</text>
</comment>
<sequence length="308" mass="33780">MEKKTTVASSFCLLLLCVATSTVAEVLEAHPHLHHQPHKNDGSIKLFVFGDSYADTGNVRKSISPSWKEPYGITFPGKPAGRFSDGRVLTDYLAQFLGIRSPLPYALRKYAKKSKLENGMNFAYGGTGVFDTLVSGPNLTTQIGFFQQLLEQEKVYDKRDLIKSSVALVSVAGNDYTTHFVKSGNGSKWWWVVVVASAVMGDDNLGPGSLMSSKTTSSQVQRSKNPPSTLYSPRPSSENTSFASSSSIWSPPSSTGSLSSSRHHRPSLISTIPQVPRSISDLEPHVIVDAIFDDRSQETETSSWDWER</sequence>
<evidence type="ECO:0008006" key="9">
    <source>
        <dbReference type="Google" id="ProtNLM"/>
    </source>
</evidence>
<feature type="signal peptide" evidence="6">
    <location>
        <begin position="1"/>
        <end position="24"/>
    </location>
</feature>
<dbReference type="AlphaFoldDB" id="A0A540L7L1"/>
<dbReference type="STRING" id="106549.A0A540L7L1"/>
<feature type="compositionally biased region" description="Polar residues" evidence="5">
    <location>
        <begin position="210"/>
        <end position="235"/>
    </location>
</feature>
<evidence type="ECO:0000256" key="5">
    <source>
        <dbReference type="SAM" id="MobiDB-lite"/>
    </source>
</evidence>
<feature type="region of interest" description="Disordered" evidence="5">
    <location>
        <begin position="207"/>
        <end position="275"/>
    </location>
</feature>
<protein>
    <recommendedName>
        <fullName evidence="9">SGNH hydrolase-type esterase domain-containing protein</fullName>
    </recommendedName>
</protein>
<comment type="caution">
    <text evidence="7">The sequence shown here is derived from an EMBL/GenBank/DDBJ whole genome shotgun (WGS) entry which is preliminary data.</text>
</comment>
<dbReference type="Proteomes" id="UP000315295">
    <property type="component" value="Unassembled WGS sequence"/>
</dbReference>
<accession>A0A540L7L1</accession>
<evidence type="ECO:0000256" key="6">
    <source>
        <dbReference type="SAM" id="SignalP"/>
    </source>
</evidence>
<dbReference type="InterPro" id="IPR001087">
    <property type="entry name" value="GDSL"/>
</dbReference>
<evidence type="ECO:0000256" key="2">
    <source>
        <dbReference type="ARBA" id="ARBA00022801"/>
    </source>
</evidence>
<dbReference type="Gene3D" id="3.40.50.1110">
    <property type="entry name" value="SGNH hydrolase"/>
    <property type="match status" value="1"/>
</dbReference>
<feature type="compositionally biased region" description="Low complexity" evidence="5">
    <location>
        <begin position="236"/>
        <end position="260"/>
    </location>
</feature>
<keyword evidence="2" id="KW-0378">Hydrolase</keyword>
<keyword evidence="6" id="KW-0732">Signal</keyword>
<proteinExistence type="inferred from homology"/>
<organism evidence="7 8">
    <name type="scientific">Malus baccata</name>
    <name type="common">Siberian crab apple</name>
    <name type="synonym">Pyrus baccata</name>
    <dbReference type="NCBI Taxonomy" id="106549"/>
    <lineage>
        <taxon>Eukaryota</taxon>
        <taxon>Viridiplantae</taxon>
        <taxon>Streptophyta</taxon>
        <taxon>Embryophyta</taxon>
        <taxon>Tracheophyta</taxon>
        <taxon>Spermatophyta</taxon>
        <taxon>Magnoliopsida</taxon>
        <taxon>eudicotyledons</taxon>
        <taxon>Gunneridae</taxon>
        <taxon>Pentapetalae</taxon>
        <taxon>rosids</taxon>
        <taxon>fabids</taxon>
        <taxon>Rosales</taxon>
        <taxon>Rosaceae</taxon>
        <taxon>Amygdaloideae</taxon>
        <taxon>Maleae</taxon>
        <taxon>Malus</taxon>
    </lineage>
</organism>
<keyword evidence="3" id="KW-0442">Lipid degradation</keyword>
<evidence type="ECO:0000256" key="4">
    <source>
        <dbReference type="ARBA" id="ARBA00023098"/>
    </source>
</evidence>
<evidence type="ECO:0000313" key="8">
    <source>
        <dbReference type="Proteomes" id="UP000315295"/>
    </source>
</evidence>
<gene>
    <name evidence="7" type="ORF">C1H46_031989</name>
</gene>
<evidence type="ECO:0000256" key="3">
    <source>
        <dbReference type="ARBA" id="ARBA00022963"/>
    </source>
</evidence>
<dbReference type="InterPro" id="IPR036514">
    <property type="entry name" value="SGNH_hydro_sf"/>
</dbReference>
<keyword evidence="8" id="KW-1185">Reference proteome</keyword>
<evidence type="ECO:0000313" key="7">
    <source>
        <dbReference type="EMBL" id="TQD82473.1"/>
    </source>
</evidence>